<evidence type="ECO:0000313" key="4">
    <source>
        <dbReference type="Proteomes" id="UP001278766"/>
    </source>
</evidence>
<dbReference type="PANTHER" id="PTHR38695:SF1">
    <property type="entry name" value="AMINO ACID PERMEASE_ SLC12A DOMAIN-CONTAINING PROTEIN"/>
    <property type="match status" value="1"/>
</dbReference>
<feature type="region of interest" description="Disordered" evidence="1">
    <location>
        <begin position="285"/>
        <end position="375"/>
    </location>
</feature>
<evidence type="ECO:0000256" key="1">
    <source>
        <dbReference type="SAM" id="MobiDB-lite"/>
    </source>
</evidence>
<keyword evidence="4" id="KW-1185">Reference proteome</keyword>
<feature type="non-terminal residue" evidence="3">
    <location>
        <position position="375"/>
    </location>
</feature>
<sequence length="375" mass="41104">MPALLGLRHHWLHMVALEPGRRPAVERAVPTEQLNQRASRAMFYETKTLLGAYAATHPEHLQIKRSYLEPENEALCWDIGRRPAGAIHQREEWGGEIAHVHGVDGSVHVVLHPEDIAVVIEAGWGERHPLCANDKRWFRLLFHGFMEQRLPVPEGLVLVYAPRDEGELQVLDAILEAAVWYATRGELPPCPVRGRTKVASVLHVPAELHRAPAPIRFLITLPEADLALLNPDRVWSTPESVTPWGADPETSSPPPPFEPLSFPGYAWPGYASFGQTRFTSDEHRTFDRDDVKQQQGSCSSKFSLGPDSGRSLGGPPASPPSCSDVSEEEAISPSAGASGGLHPGSAEGHFAALAVGHHWSQNQEQGEQKGEVTMA</sequence>
<reference evidence="3" key="2">
    <citation type="submission" date="2023-06" db="EMBL/GenBank/DDBJ databases">
        <authorList>
            <consortium name="Lawrence Berkeley National Laboratory"/>
            <person name="Haridas S."/>
            <person name="Hensen N."/>
            <person name="Bonometti L."/>
            <person name="Westerberg I."/>
            <person name="Brannstrom I.O."/>
            <person name="Guillou S."/>
            <person name="Cros-Aarteil S."/>
            <person name="Calhoun S."/>
            <person name="Kuo A."/>
            <person name="Mondo S."/>
            <person name="Pangilinan J."/>
            <person name="Riley R."/>
            <person name="Labutti K."/>
            <person name="Andreopoulos B."/>
            <person name="Lipzen A."/>
            <person name="Chen C."/>
            <person name="Yanf M."/>
            <person name="Daum C."/>
            <person name="Ng V."/>
            <person name="Clum A."/>
            <person name="Steindorff A."/>
            <person name="Ohm R."/>
            <person name="Martin F."/>
            <person name="Silar P."/>
            <person name="Natvig D."/>
            <person name="Lalanne C."/>
            <person name="Gautier V."/>
            <person name="Ament-Velasquez S.L."/>
            <person name="Kruys A."/>
            <person name="Hutchinson M.I."/>
            <person name="Powell A.J."/>
            <person name="Barry K."/>
            <person name="Miller A.N."/>
            <person name="Grigoriev I.V."/>
            <person name="Debuchy R."/>
            <person name="Gladieux P."/>
            <person name="Thoren M.H."/>
            <person name="Johannesson H."/>
        </authorList>
    </citation>
    <scope>NUCLEOTIDE SEQUENCE</scope>
    <source>
        <strain evidence="3">CBS 168.71</strain>
    </source>
</reference>
<dbReference type="GeneID" id="87842973"/>
<dbReference type="InterPro" id="IPR048273">
    <property type="entry name" value="Luciferase"/>
</dbReference>
<evidence type="ECO:0000259" key="2">
    <source>
        <dbReference type="Pfam" id="PF17648"/>
    </source>
</evidence>
<feature type="compositionally biased region" description="Polar residues" evidence="1">
    <location>
        <begin position="293"/>
        <end position="302"/>
    </location>
</feature>
<evidence type="ECO:0000313" key="3">
    <source>
        <dbReference type="EMBL" id="KAK3296429.1"/>
    </source>
</evidence>
<dbReference type="PANTHER" id="PTHR38695">
    <property type="entry name" value="AMINO ACID PERMEASE_ SLC12A DOMAIN-CONTAINING PROTEIN"/>
    <property type="match status" value="1"/>
</dbReference>
<feature type="compositionally biased region" description="Basic and acidic residues" evidence="1">
    <location>
        <begin position="366"/>
        <end position="375"/>
    </location>
</feature>
<comment type="caution">
    <text evidence="3">The sequence shown here is derived from an EMBL/GenBank/DDBJ whole genome shotgun (WGS) entry which is preliminary data.</text>
</comment>
<feature type="region of interest" description="Disordered" evidence="1">
    <location>
        <begin position="238"/>
        <end position="259"/>
    </location>
</feature>
<dbReference type="InterPro" id="IPR040841">
    <property type="entry name" value="Luciferase_dom"/>
</dbReference>
<name>A0AAE0HHH6_9PEZI</name>
<reference evidence="3" key="1">
    <citation type="journal article" date="2023" name="Mol. Phylogenet. Evol.">
        <title>Genome-scale phylogeny and comparative genomics of the fungal order Sordariales.</title>
        <authorList>
            <person name="Hensen N."/>
            <person name="Bonometti L."/>
            <person name="Westerberg I."/>
            <person name="Brannstrom I.O."/>
            <person name="Guillou S."/>
            <person name="Cros-Aarteil S."/>
            <person name="Calhoun S."/>
            <person name="Haridas S."/>
            <person name="Kuo A."/>
            <person name="Mondo S."/>
            <person name="Pangilinan J."/>
            <person name="Riley R."/>
            <person name="LaButti K."/>
            <person name="Andreopoulos B."/>
            <person name="Lipzen A."/>
            <person name="Chen C."/>
            <person name="Yan M."/>
            <person name="Daum C."/>
            <person name="Ng V."/>
            <person name="Clum A."/>
            <person name="Steindorff A."/>
            <person name="Ohm R.A."/>
            <person name="Martin F."/>
            <person name="Silar P."/>
            <person name="Natvig D.O."/>
            <person name="Lalanne C."/>
            <person name="Gautier V."/>
            <person name="Ament-Velasquez S.L."/>
            <person name="Kruys A."/>
            <person name="Hutchinson M.I."/>
            <person name="Powell A.J."/>
            <person name="Barry K."/>
            <person name="Miller A.N."/>
            <person name="Grigoriev I.V."/>
            <person name="Debuchy R."/>
            <person name="Gladieux P."/>
            <person name="Hiltunen Thoren M."/>
            <person name="Johannesson H."/>
        </authorList>
    </citation>
    <scope>NUCLEOTIDE SEQUENCE</scope>
    <source>
        <strain evidence="3">CBS 168.71</strain>
    </source>
</reference>
<dbReference type="EMBL" id="JAUEPN010000004">
    <property type="protein sequence ID" value="KAK3296429.1"/>
    <property type="molecule type" value="Genomic_DNA"/>
</dbReference>
<feature type="domain" description="Luciferase" evidence="2">
    <location>
        <begin position="94"/>
        <end position="178"/>
    </location>
</feature>
<proteinExistence type="predicted"/>
<gene>
    <name evidence="3" type="ORF">B0H64DRAFT_432971</name>
</gene>
<protein>
    <recommendedName>
        <fullName evidence="2">Luciferase domain-containing protein</fullName>
    </recommendedName>
</protein>
<dbReference type="AlphaFoldDB" id="A0AAE0HHH6"/>
<organism evidence="3 4">
    <name type="scientific">Chaetomium fimeti</name>
    <dbReference type="NCBI Taxonomy" id="1854472"/>
    <lineage>
        <taxon>Eukaryota</taxon>
        <taxon>Fungi</taxon>
        <taxon>Dikarya</taxon>
        <taxon>Ascomycota</taxon>
        <taxon>Pezizomycotina</taxon>
        <taxon>Sordariomycetes</taxon>
        <taxon>Sordariomycetidae</taxon>
        <taxon>Sordariales</taxon>
        <taxon>Chaetomiaceae</taxon>
        <taxon>Chaetomium</taxon>
    </lineage>
</organism>
<dbReference type="RefSeq" id="XP_062659943.1">
    <property type="nucleotide sequence ID" value="XM_062806025.1"/>
</dbReference>
<dbReference type="Proteomes" id="UP001278766">
    <property type="component" value="Unassembled WGS sequence"/>
</dbReference>
<accession>A0AAE0HHH6</accession>
<dbReference type="Pfam" id="PF17648">
    <property type="entry name" value="Luciferase"/>
    <property type="match status" value="1"/>
</dbReference>